<feature type="transmembrane region" description="Helical" evidence="2">
    <location>
        <begin position="16"/>
        <end position="37"/>
    </location>
</feature>
<evidence type="ECO:0000256" key="1">
    <source>
        <dbReference type="SAM" id="MobiDB-lite"/>
    </source>
</evidence>
<accession>A0A1G2CFN0</accession>
<dbReference type="STRING" id="1798649.A3B13_02255"/>
<keyword evidence="2" id="KW-1133">Transmembrane helix</keyword>
<evidence type="ECO:0000313" key="4">
    <source>
        <dbReference type="Proteomes" id="UP000176287"/>
    </source>
</evidence>
<evidence type="ECO:0000256" key="2">
    <source>
        <dbReference type="SAM" id="Phobius"/>
    </source>
</evidence>
<gene>
    <name evidence="3" type="ORF">A3B13_02255</name>
</gene>
<sequence length="109" mass="11430">MEPDNHGNNAEAPSGAGPFVGAAIIILLLAFGAYYFWSSKSGMVNENPPPLILGNDPAEDVSSDAAAGLPPQGNSDSPEAIESDLQVIDLNQFDAQIDVSLDEFEQNAQ</sequence>
<keyword evidence="2" id="KW-0812">Transmembrane</keyword>
<keyword evidence="2" id="KW-0472">Membrane</keyword>
<protein>
    <submittedName>
        <fullName evidence="3">Uncharacterized protein</fullName>
    </submittedName>
</protein>
<feature type="region of interest" description="Disordered" evidence="1">
    <location>
        <begin position="47"/>
        <end position="80"/>
    </location>
</feature>
<proteinExistence type="predicted"/>
<name>A0A1G2CFN0_9BACT</name>
<dbReference type="AlphaFoldDB" id="A0A1G2CFN0"/>
<evidence type="ECO:0000313" key="3">
    <source>
        <dbReference type="EMBL" id="OGY99227.1"/>
    </source>
</evidence>
<dbReference type="EMBL" id="MHKZ01000040">
    <property type="protein sequence ID" value="OGY99227.1"/>
    <property type="molecule type" value="Genomic_DNA"/>
</dbReference>
<organism evidence="3 4">
    <name type="scientific">Candidatus Liptonbacteria bacterium RIFCSPLOWO2_01_FULL_45_15</name>
    <dbReference type="NCBI Taxonomy" id="1798649"/>
    <lineage>
        <taxon>Bacteria</taxon>
        <taxon>Candidatus Liptoniibacteriota</taxon>
    </lineage>
</organism>
<dbReference type="Proteomes" id="UP000176287">
    <property type="component" value="Unassembled WGS sequence"/>
</dbReference>
<reference evidence="3 4" key="1">
    <citation type="journal article" date="2016" name="Nat. Commun.">
        <title>Thousands of microbial genomes shed light on interconnected biogeochemical processes in an aquifer system.</title>
        <authorList>
            <person name="Anantharaman K."/>
            <person name="Brown C.T."/>
            <person name="Hug L.A."/>
            <person name="Sharon I."/>
            <person name="Castelle C.J."/>
            <person name="Probst A.J."/>
            <person name="Thomas B.C."/>
            <person name="Singh A."/>
            <person name="Wilkins M.J."/>
            <person name="Karaoz U."/>
            <person name="Brodie E.L."/>
            <person name="Williams K.H."/>
            <person name="Hubbard S.S."/>
            <person name="Banfield J.F."/>
        </authorList>
    </citation>
    <scope>NUCLEOTIDE SEQUENCE [LARGE SCALE GENOMIC DNA]</scope>
</reference>
<comment type="caution">
    <text evidence="3">The sequence shown here is derived from an EMBL/GenBank/DDBJ whole genome shotgun (WGS) entry which is preliminary data.</text>
</comment>